<feature type="transmembrane region" description="Helical" evidence="2">
    <location>
        <begin position="94"/>
        <end position="115"/>
    </location>
</feature>
<reference evidence="3" key="1">
    <citation type="submission" date="2020-08" db="EMBL/GenBank/DDBJ databases">
        <title>Multicomponent nature underlies the extraordinary mechanical properties of spider dragline silk.</title>
        <authorList>
            <person name="Kono N."/>
            <person name="Nakamura H."/>
            <person name="Mori M."/>
            <person name="Yoshida Y."/>
            <person name="Ohtoshi R."/>
            <person name="Malay A.D."/>
            <person name="Moran D.A.P."/>
            <person name="Tomita M."/>
            <person name="Numata K."/>
            <person name="Arakawa K."/>
        </authorList>
    </citation>
    <scope>NUCLEOTIDE SEQUENCE</scope>
</reference>
<keyword evidence="4" id="KW-1185">Reference proteome</keyword>
<feature type="region of interest" description="Disordered" evidence="1">
    <location>
        <begin position="1"/>
        <end position="43"/>
    </location>
</feature>
<dbReference type="Proteomes" id="UP000887159">
    <property type="component" value="Unassembled WGS sequence"/>
</dbReference>
<keyword evidence="2" id="KW-0472">Membrane</keyword>
<evidence type="ECO:0000256" key="1">
    <source>
        <dbReference type="SAM" id="MobiDB-lite"/>
    </source>
</evidence>
<dbReference type="AlphaFoldDB" id="A0A8X7BIA4"/>
<keyword evidence="2" id="KW-1133">Transmembrane helix</keyword>
<sequence>MPRKRKSDLSKNSSRARAAKVARGQESSVHAKLRRQQQAQRQSILRAAETPLQARVRSETQAELQAARRAIETPESQARKIHIMQKCRARVVEISYVKIGLYLMVSIYMMLHINFN</sequence>
<organism evidence="3 4">
    <name type="scientific">Trichonephila clavipes</name>
    <name type="common">Golden silk orbweaver</name>
    <name type="synonym">Nephila clavipes</name>
    <dbReference type="NCBI Taxonomy" id="2585209"/>
    <lineage>
        <taxon>Eukaryota</taxon>
        <taxon>Metazoa</taxon>
        <taxon>Ecdysozoa</taxon>
        <taxon>Arthropoda</taxon>
        <taxon>Chelicerata</taxon>
        <taxon>Arachnida</taxon>
        <taxon>Araneae</taxon>
        <taxon>Araneomorphae</taxon>
        <taxon>Entelegynae</taxon>
        <taxon>Araneoidea</taxon>
        <taxon>Nephilidae</taxon>
        <taxon>Trichonephila</taxon>
    </lineage>
</organism>
<accession>A0A8X7BIA4</accession>
<evidence type="ECO:0000313" key="4">
    <source>
        <dbReference type="Proteomes" id="UP000887159"/>
    </source>
</evidence>
<evidence type="ECO:0000313" key="3">
    <source>
        <dbReference type="EMBL" id="GFY31459.1"/>
    </source>
</evidence>
<gene>
    <name evidence="3" type="ORF">TNCV_4990181</name>
</gene>
<evidence type="ECO:0000256" key="2">
    <source>
        <dbReference type="SAM" id="Phobius"/>
    </source>
</evidence>
<comment type="caution">
    <text evidence="3">The sequence shown here is derived from an EMBL/GenBank/DDBJ whole genome shotgun (WGS) entry which is preliminary data.</text>
</comment>
<protein>
    <submittedName>
        <fullName evidence="3">Uncharacterized protein</fullName>
    </submittedName>
</protein>
<keyword evidence="2" id="KW-0812">Transmembrane</keyword>
<name>A0A8X7BIA4_TRICX</name>
<proteinExistence type="predicted"/>
<dbReference type="EMBL" id="BMAU01021398">
    <property type="protein sequence ID" value="GFY31459.1"/>
    <property type="molecule type" value="Genomic_DNA"/>
</dbReference>